<evidence type="ECO:0000313" key="3">
    <source>
        <dbReference type="Proteomes" id="UP000755104"/>
    </source>
</evidence>
<accession>A0ABS7J7E3</accession>
<keyword evidence="3" id="KW-1185">Reference proteome</keyword>
<dbReference type="PROSITE" id="PS50005">
    <property type="entry name" value="TPR"/>
    <property type="match status" value="1"/>
</dbReference>
<dbReference type="InterPro" id="IPR012668">
    <property type="entry name" value="CHP02466"/>
</dbReference>
<proteinExistence type="predicted"/>
<protein>
    <submittedName>
        <fullName evidence="2">Tetratricopeptide repeat protein</fullName>
    </submittedName>
</protein>
<sequence length="506" mass="55244">MTRQEARKIVASFPKSDAQAAFASGLSLLKADYPELLMPLARKLSKAFAGDPRMHQLLGLAARAVGDSQTALEAFGKAARLAPTDGLIAHSYARASLDAGVPAVALFERAAQLAPQDGSIFQGLAAALFREGRSSEAIAFLDRVVGANPEWLDGQRDLAHLRGQMGLAPLETLAHKSREPGASEGLLRLHVNLALEARDLDLAASALHAARSSQGEKPWLQVLAGHIHSEQGDTAAADTAFGKVDALVDIADASLHARHLVKTERADAAASLIEPLIERDRDNMLWPYLSLAWRMTDDRRWQWLEGDPSLVGVYDLSQQFGDFDRLVSYLRELHVAKAAPLDQSVRDGTQTDGNLLLRTEPVIRELRRALLGAVAKHVRQLSPHRPRHPTLLQDHEPQRVSGSWSVRLTDAGFHVDHVHSQGWLSSAFYVGLPAASSDGDPHAGWLSLGQSRELVPSLPPHRLIEPKIGRLVLFPSTMWHGTRPFPQGERMTVAFDVARPKQSNFG</sequence>
<evidence type="ECO:0000313" key="2">
    <source>
        <dbReference type="EMBL" id="MBX7483230.1"/>
    </source>
</evidence>
<dbReference type="Gene3D" id="2.60.120.620">
    <property type="entry name" value="q2cbj1_9rhob like domain"/>
    <property type="match status" value="1"/>
</dbReference>
<dbReference type="SUPFAM" id="SSF48452">
    <property type="entry name" value="TPR-like"/>
    <property type="match status" value="1"/>
</dbReference>
<dbReference type="RefSeq" id="WP_221558613.1">
    <property type="nucleotide sequence ID" value="NZ_JAIGNO010000007.1"/>
</dbReference>
<organism evidence="2 3">
    <name type="scientific">Qipengyuania qiaonensis</name>
    <dbReference type="NCBI Taxonomy" id="2867240"/>
    <lineage>
        <taxon>Bacteria</taxon>
        <taxon>Pseudomonadati</taxon>
        <taxon>Pseudomonadota</taxon>
        <taxon>Alphaproteobacteria</taxon>
        <taxon>Sphingomonadales</taxon>
        <taxon>Erythrobacteraceae</taxon>
        <taxon>Qipengyuania</taxon>
    </lineage>
</organism>
<dbReference type="Pfam" id="PF14559">
    <property type="entry name" value="TPR_19"/>
    <property type="match status" value="1"/>
</dbReference>
<dbReference type="InterPro" id="IPR019734">
    <property type="entry name" value="TPR_rpt"/>
</dbReference>
<keyword evidence="1" id="KW-0802">TPR repeat</keyword>
<dbReference type="SMART" id="SM00028">
    <property type="entry name" value="TPR"/>
    <property type="match status" value="2"/>
</dbReference>
<name>A0ABS7J7E3_9SPHN</name>
<evidence type="ECO:0000256" key="1">
    <source>
        <dbReference type="PROSITE-ProRule" id="PRU00339"/>
    </source>
</evidence>
<dbReference type="EMBL" id="JAIGNO010000007">
    <property type="protein sequence ID" value="MBX7483230.1"/>
    <property type="molecule type" value="Genomic_DNA"/>
</dbReference>
<dbReference type="InterPro" id="IPR011990">
    <property type="entry name" value="TPR-like_helical_dom_sf"/>
</dbReference>
<dbReference type="Gene3D" id="1.25.40.10">
    <property type="entry name" value="Tetratricopeptide repeat domain"/>
    <property type="match status" value="2"/>
</dbReference>
<dbReference type="Proteomes" id="UP000755104">
    <property type="component" value="Unassembled WGS sequence"/>
</dbReference>
<feature type="repeat" description="TPR" evidence="1">
    <location>
        <begin position="52"/>
        <end position="85"/>
    </location>
</feature>
<reference evidence="2 3" key="1">
    <citation type="submission" date="2021-08" db="EMBL/GenBank/DDBJ databases">
        <title>Comparative Genomics Analysis of the Genus Qipengyuania Reveals Extensive Genetic Diversity and Metabolic Versatility, Including the Description of Fifteen Novel Species.</title>
        <authorList>
            <person name="Liu Y."/>
        </authorList>
    </citation>
    <scope>NUCLEOTIDE SEQUENCE [LARGE SCALE GENOMIC DNA]</scope>
    <source>
        <strain evidence="2 3">6D47A</strain>
    </source>
</reference>
<gene>
    <name evidence="2" type="ORF">K3174_11880</name>
</gene>
<comment type="caution">
    <text evidence="2">The sequence shown here is derived from an EMBL/GenBank/DDBJ whole genome shotgun (WGS) entry which is preliminary data.</text>
</comment>
<dbReference type="Pfam" id="PF13759">
    <property type="entry name" value="2OG-FeII_Oxy_5"/>
    <property type="match status" value="1"/>
</dbReference>